<comment type="similarity">
    <text evidence="1">Belongs to the class-A beta-lactamase family.</text>
</comment>
<dbReference type="OrthoDB" id="428260at2759"/>
<name>A0A2G5HPF3_CERBT</name>
<dbReference type="AlphaFoldDB" id="A0A2G5HPF3"/>
<evidence type="ECO:0000259" key="3">
    <source>
        <dbReference type="Pfam" id="PF00144"/>
    </source>
</evidence>
<dbReference type="InterPro" id="IPR012338">
    <property type="entry name" value="Beta-lactam/transpept-like"/>
</dbReference>
<dbReference type="Gene3D" id="3.40.710.10">
    <property type="entry name" value="DD-peptidase/beta-lactamase superfamily"/>
    <property type="match status" value="1"/>
</dbReference>
<proteinExistence type="inferred from homology"/>
<reference evidence="4 5" key="1">
    <citation type="submission" date="2015-10" db="EMBL/GenBank/DDBJ databases">
        <title>The cercosporin biosynthetic gene cluster was horizontally transferred to several fungal lineages and shown to be expanded in Cercospora beticola based on microsynteny with recipient genomes.</title>
        <authorList>
            <person name="De Jonge R."/>
            <person name="Ebert M.K."/>
            <person name="Suttle J.C."/>
            <person name="Jurick Ii W.M."/>
            <person name="Secor G.A."/>
            <person name="Thomma B.P."/>
            <person name="Van De Peer Y."/>
            <person name="Bolton M.D."/>
        </authorList>
    </citation>
    <scope>NUCLEOTIDE SEQUENCE [LARGE SCALE GENOMIC DNA]</scope>
    <source>
        <strain evidence="4 5">09-40</strain>
    </source>
</reference>
<protein>
    <submittedName>
        <fullName evidence="4">Acyltransferase LovD</fullName>
    </submittedName>
</protein>
<evidence type="ECO:0000313" key="5">
    <source>
        <dbReference type="Proteomes" id="UP000230605"/>
    </source>
</evidence>
<gene>
    <name evidence="4" type="ORF">CB0940_08908</name>
</gene>
<dbReference type="Proteomes" id="UP000230605">
    <property type="component" value="Chromosome 6"/>
</dbReference>
<keyword evidence="2" id="KW-0378">Hydrolase</keyword>
<dbReference type="PANTHER" id="PTHR43283:SF17">
    <property type="entry name" value="(LOVD), PUTATIVE (AFU_ORTHOLOGUE AFUA_5G00920)-RELATED"/>
    <property type="match status" value="1"/>
</dbReference>
<dbReference type="InterPro" id="IPR050789">
    <property type="entry name" value="Diverse_Enzym_Activities"/>
</dbReference>
<dbReference type="GO" id="GO:0016787">
    <property type="term" value="F:hydrolase activity"/>
    <property type="evidence" value="ECO:0007669"/>
    <property type="project" value="UniProtKB-KW"/>
</dbReference>
<dbReference type="GO" id="GO:0016746">
    <property type="term" value="F:acyltransferase activity"/>
    <property type="evidence" value="ECO:0007669"/>
    <property type="project" value="UniProtKB-KW"/>
</dbReference>
<evidence type="ECO:0000256" key="1">
    <source>
        <dbReference type="ARBA" id="ARBA00009009"/>
    </source>
</evidence>
<dbReference type="SUPFAM" id="SSF56601">
    <property type="entry name" value="beta-lactamase/transpeptidase-like"/>
    <property type="match status" value="1"/>
</dbReference>
<dbReference type="InterPro" id="IPR001466">
    <property type="entry name" value="Beta-lactam-related"/>
</dbReference>
<dbReference type="EMBL" id="LKMD01000104">
    <property type="protein sequence ID" value="PIA94410.1"/>
    <property type="molecule type" value="Genomic_DNA"/>
</dbReference>
<keyword evidence="4" id="KW-0808">Transferase</keyword>
<dbReference type="PANTHER" id="PTHR43283">
    <property type="entry name" value="BETA-LACTAMASE-RELATED"/>
    <property type="match status" value="1"/>
</dbReference>
<accession>A0A2G5HPF3</accession>
<dbReference type="Pfam" id="PF00144">
    <property type="entry name" value="Beta-lactamase"/>
    <property type="match status" value="1"/>
</dbReference>
<evidence type="ECO:0000313" key="4">
    <source>
        <dbReference type="EMBL" id="PIA94410.1"/>
    </source>
</evidence>
<keyword evidence="4" id="KW-0012">Acyltransferase</keyword>
<sequence length="418" mass="46065">MRAHLGLSECLRKSSIAYEEQSSKMSAELEQALAQGVKDGKVPHAIVYATTKDGSFTYNHATGYQHFGKDEEQIQEDALLMLASASKLLTVISALKAVELGFIGLDDDVTPHLPELGSKQILTGFDDSDKPIYKDRKNPVTLRQLLLHSSGHTYGFHPNIMKYEASRGKAPGAYALQATIPERYDTPLAFEPGTSWSYSPGLDWTGLLIHRLTGLTLDEFEKKHFWDPLGISDITFWPGEERKKSKVPQLAVRGADGKLAPSDEDTINTHSTECFGGHGAYASMADYLKVLHSLLRNDGKLLKPESVDELFRPQLGDDSKAALNFFVKQAHTMLPGEWNPEIPTDYALGGIVFLEDDVGRRKKGTLAWSGLFNPVWYIDRESELAFCFGTQVLPPGDAGCKEISGLAEKAVYKMAGKA</sequence>
<feature type="domain" description="Beta-lactamase-related" evidence="3">
    <location>
        <begin position="30"/>
        <end position="396"/>
    </location>
</feature>
<organism evidence="4 5">
    <name type="scientific">Cercospora beticola</name>
    <name type="common">Sugarbeet leaf spot fungus</name>
    <dbReference type="NCBI Taxonomy" id="122368"/>
    <lineage>
        <taxon>Eukaryota</taxon>
        <taxon>Fungi</taxon>
        <taxon>Dikarya</taxon>
        <taxon>Ascomycota</taxon>
        <taxon>Pezizomycotina</taxon>
        <taxon>Dothideomycetes</taxon>
        <taxon>Dothideomycetidae</taxon>
        <taxon>Mycosphaerellales</taxon>
        <taxon>Mycosphaerellaceae</taxon>
        <taxon>Cercospora</taxon>
    </lineage>
</organism>
<evidence type="ECO:0000256" key="2">
    <source>
        <dbReference type="ARBA" id="ARBA00022801"/>
    </source>
</evidence>
<comment type="caution">
    <text evidence="4">The sequence shown here is derived from an EMBL/GenBank/DDBJ whole genome shotgun (WGS) entry which is preliminary data.</text>
</comment>